<organism evidence="15">
    <name type="scientific">Capitella teleta</name>
    <name type="common">Polychaete worm</name>
    <dbReference type="NCBI Taxonomy" id="283909"/>
    <lineage>
        <taxon>Eukaryota</taxon>
        <taxon>Metazoa</taxon>
        <taxon>Spiralia</taxon>
        <taxon>Lophotrochozoa</taxon>
        <taxon>Annelida</taxon>
        <taxon>Polychaeta</taxon>
        <taxon>Sedentaria</taxon>
        <taxon>Scolecida</taxon>
        <taxon>Capitellidae</taxon>
        <taxon>Capitella</taxon>
    </lineage>
</organism>
<comment type="catalytic activity">
    <reaction evidence="11">
        <text>GTP = 3',5'-cyclic GMP + diphosphate</text>
        <dbReference type="Rhea" id="RHEA:13665"/>
        <dbReference type="ChEBI" id="CHEBI:33019"/>
        <dbReference type="ChEBI" id="CHEBI:37565"/>
        <dbReference type="ChEBI" id="CHEBI:57746"/>
        <dbReference type="EC" id="4.6.1.2"/>
    </reaction>
</comment>
<reference evidence="16" key="3">
    <citation type="submission" date="2015-06" db="UniProtKB">
        <authorList>
            <consortium name="EnsemblMetazoa"/>
        </authorList>
    </citation>
    <scope>IDENTIFICATION</scope>
</reference>
<evidence type="ECO:0000259" key="14">
    <source>
        <dbReference type="PROSITE" id="PS50125"/>
    </source>
</evidence>
<evidence type="ECO:0000256" key="9">
    <source>
        <dbReference type="ARBA" id="ARBA00023293"/>
    </source>
</evidence>
<dbReference type="InterPro" id="IPR011009">
    <property type="entry name" value="Kinase-like_dom_sf"/>
</dbReference>
<keyword evidence="7" id="KW-0472">Membrane</keyword>
<dbReference type="GO" id="GO:0005886">
    <property type="term" value="C:plasma membrane"/>
    <property type="evidence" value="ECO:0007669"/>
    <property type="project" value="TreeGrafter"/>
</dbReference>
<dbReference type="InterPro" id="IPR001054">
    <property type="entry name" value="A/G_cyclase"/>
</dbReference>
<dbReference type="GO" id="GO:0035556">
    <property type="term" value="P:intracellular signal transduction"/>
    <property type="evidence" value="ECO:0007669"/>
    <property type="project" value="InterPro"/>
</dbReference>
<dbReference type="SMART" id="SM00044">
    <property type="entry name" value="CYCc"/>
    <property type="match status" value="1"/>
</dbReference>
<comment type="similarity">
    <text evidence="10">Belongs to the adenylyl cyclase class-4/guanylyl cyclase family.</text>
</comment>
<evidence type="ECO:0000256" key="5">
    <source>
        <dbReference type="ARBA" id="ARBA00022741"/>
    </source>
</evidence>
<evidence type="ECO:0000259" key="13">
    <source>
        <dbReference type="PROSITE" id="PS50011"/>
    </source>
</evidence>
<feature type="compositionally biased region" description="Polar residues" evidence="12">
    <location>
        <begin position="493"/>
        <end position="505"/>
    </location>
</feature>
<dbReference type="GO" id="GO:0007168">
    <property type="term" value="P:receptor guanylyl cyclase signaling pathway"/>
    <property type="evidence" value="ECO:0007669"/>
    <property type="project" value="TreeGrafter"/>
</dbReference>
<dbReference type="GO" id="GO:0004383">
    <property type="term" value="F:guanylate cyclase activity"/>
    <property type="evidence" value="ECO:0007669"/>
    <property type="project" value="UniProtKB-EC"/>
</dbReference>
<keyword evidence="5" id="KW-0547">Nucleotide-binding</keyword>
<dbReference type="OMA" id="CWAEYAD"/>
<evidence type="ECO:0000256" key="1">
    <source>
        <dbReference type="ARBA" id="ARBA00004479"/>
    </source>
</evidence>
<keyword evidence="3" id="KW-0812">Transmembrane</keyword>
<dbReference type="InterPro" id="IPR001245">
    <property type="entry name" value="Ser-Thr/Tyr_kinase_cat_dom"/>
</dbReference>
<dbReference type="OrthoDB" id="1890790at2759"/>
<dbReference type="PROSITE" id="PS50125">
    <property type="entry name" value="GUANYLATE_CYCLASE_2"/>
    <property type="match status" value="1"/>
</dbReference>
<evidence type="ECO:0000256" key="2">
    <source>
        <dbReference type="ARBA" id="ARBA00012202"/>
    </source>
</evidence>
<dbReference type="Gene3D" id="3.30.70.1230">
    <property type="entry name" value="Nucleotide cyclase"/>
    <property type="match status" value="1"/>
</dbReference>
<evidence type="ECO:0000313" key="17">
    <source>
        <dbReference type="Proteomes" id="UP000014760"/>
    </source>
</evidence>
<dbReference type="InterPro" id="IPR029787">
    <property type="entry name" value="Nucleotide_cyclase"/>
</dbReference>
<reference evidence="17" key="1">
    <citation type="submission" date="2012-12" db="EMBL/GenBank/DDBJ databases">
        <authorList>
            <person name="Hellsten U."/>
            <person name="Grimwood J."/>
            <person name="Chapman J.A."/>
            <person name="Shapiro H."/>
            <person name="Aerts A."/>
            <person name="Otillar R.P."/>
            <person name="Terry A.Y."/>
            <person name="Boore J.L."/>
            <person name="Simakov O."/>
            <person name="Marletaz F."/>
            <person name="Cho S.-J."/>
            <person name="Edsinger-Gonzales E."/>
            <person name="Havlak P."/>
            <person name="Kuo D.-H."/>
            <person name="Larsson T."/>
            <person name="Lv J."/>
            <person name="Arendt D."/>
            <person name="Savage R."/>
            <person name="Osoegawa K."/>
            <person name="de Jong P."/>
            <person name="Lindberg D.R."/>
            <person name="Seaver E.C."/>
            <person name="Weisblat D.A."/>
            <person name="Putnam N.H."/>
            <person name="Grigoriev I.V."/>
            <person name="Rokhsar D.S."/>
        </authorList>
    </citation>
    <scope>NUCLEOTIDE SEQUENCE</scope>
    <source>
        <strain evidence="17">I ESC-2004</strain>
    </source>
</reference>
<evidence type="ECO:0000313" key="16">
    <source>
        <dbReference type="EnsemblMetazoa" id="CapteP181752"/>
    </source>
</evidence>
<evidence type="ECO:0000256" key="8">
    <source>
        <dbReference type="ARBA" id="ARBA00023239"/>
    </source>
</evidence>
<dbReference type="AlphaFoldDB" id="R7VID6"/>
<sequence length="531" mass="59826">MYSLVWEYCSRRSLEDVISNEVIKLDWDFKLSLMTDLIRGMRYIHSSSIKHHGTLKSGNCVIDSRWVLKITDYGVCSLREKLLCPKEYKSKGGLIQLLWTAPELLRDPILRAKGTQKGDVFSFAIIMQEIVVRGHPYCMIDLTPDEIIRKVKKPPPLIRPSVSQQAAPPQYIQLMKQCWNELPDVRPDFEQLHQQFKELNKGRKNNIVDTMFKMLEKYSTDLEEIVRQRTVALEEEKKKTENLLTQMLPRSVAESLIMGKPVEPKSFEVVTIYFSDIVGFTTISAMSAPLQVVKLLNDLYTMFDATIDDYDVYKVETIGDAYMVVSGLPSKNGNKHAGEIGTMALDLLSQCGQFKIPHMPDVPLRLRIGCHTGSCVAGVVGLRMPRYCLFGDTVNTASRMESTGLAFRVHISEQTKITLDELDKYQTEFRGEVELKGKGMHKTYWLTGKEGFTKPLPVPPPEKGDNHGLQLESMWKKLPKKLGLKSASLGPPGSNTKGESTVPHSKSMNNITEIEVPEISMTPIETPGGGV</sequence>
<dbReference type="PANTHER" id="PTHR11920:SF462">
    <property type="entry name" value="GUANYLATE CYCLASE"/>
    <property type="match status" value="1"/>
</dbReference>
<evidence type="ECO:0000256" key="11">
    <source>
        <dbReference type="RuleBase" id="RU003431"/>
    </source>
</evidence>
<dbReference type="GO" id="GO:0004672">
    <property type="term" value="F:protein kinase activity"/>
    <property type="evidence" value="ECO:0007669"/>
    <property type="project" value="InterPro"/>
</dbReference>
<dbReference type="InterPro" id="IPR050401">
    <property type="entry name" value="Cyclic_nucleotide_synthase"/>
</dbReference>
<dbReference type="PROSITE" id="PS50011">
    <property type="entry name" value="PROTEIN_KINASE_DOM"/>
    <property type="match status" value="1"/>
</dbReference>
<dbReference type="EC" id="4.6.1.2" evidence="2 11"/>
<gene>
    <name evidence="15" type="ORF">CAPTEDRAFT_181752</name>
</gene>
<accession>R7VID6</accession>
<dbReference type="FunFam" id="3.30.70.1230:FF:000013">
    <property type="entry name" value="Guanylate cyclase"/>
    <property type="match status" value="1"/>
</dbReference>
<evidence type="ECO:0000256" key="4">
    <source>
        <dbReference type="ARBA" id="ARBA00022729"/>
    </source>
</evidence>
<dbReference type="Gene3D" id="1.10.510.10">
    <property type="entry name" value="Transferase(Phosphotransferase) domain 1"/>
    <property type="match status" value="1"/>
</dbReference>
<dbReference type="EMBL" id="AMQN01003792">
    <property type="status" value="NOT_ANNOTATED_CDS"/>
    <property type="molecule type" value="Genomic_DNA"/>
</dbReference>
<feature type="domain" description="Protein kinase" evidence="13">
    <location>
        <begin position="1"/>
        <end position="196"/>
    </location>
</feature>
<dbReference type="Pfam" id="PF07701">
    <property type="entry name" value="HNOBA"/>
    <property type="match status" value="1"/>
</dbReference>
<evidence type="ECO:0000256" key="6">
    <source>
        <dbReference type="ARBA" id="ARBA00022989"/>
    </source>
</evidence>
<name>R7VID6_CAPTE</name>
<keyword evidence="4" id="KW-0732">Signal</keyword>
<evidence type="ECO:0000256" key="10">
    <source>
        <dbReference type="RuleBase" id="RU000405"/>
    </source>
</evidence>
<dbReference type="EnsemblMetazoa" id="CapteT181752">
    <property type="protein sequence ID" value="CapteP181752"/>
    <property type="gene ID" value="CapteG181752"/>
</dbReference>
<dbReference type="HOGENOM" id="CLU_001072_11_2_1"/>
<evidence type="ECO:0000256" key="3">
    <source>
        <dbReference type="ARBA" id="ARBA00022692"/>
    </source>
</evidence>
<dbReference type="InterPro" id="IPR018297">
    <property type="entry name" value="A/G_cyclase_CS"/>
</dbReference>
<dbReference type="PROSITE" id="PS00452">
    <property type="entry name" value="GUANYLATE_CYCLASE_1"/>
    <property type="match status" value="1"/>
</dbReference>
<keyword evidence="8 10" id="KW-0456">Lyase</keyword>
<dbReference type="GO" id="GO:0001653">
    <property type="term" value="F:peptide receptor activity"/>
    <property type="evidence" value="ECO:0007669"/>
    <property type="project" value="TreeGrafter"/>
</dbReference>
<reference evidence="15 17" key="2">
    <citation type="journal article" date="2013" name="Nature">
        <title>Insights into bilaterian evolution from three spiralian genomes.</title>
        <authorList>
            <person name="Simakov O."/>
            <person name="Marletaz F."/>
            <person name="Cho S.J."/>
            <person name="Edsinger-Gonzales E."/>
            <person name="Havlak P."/>
            <person name="Hellsten U."/>
            <person name="Kuo D.H."/>
            <person name="Larsson T."/>
            <person name="Lv J."/>
            <person name="Arendt D."/>
            <person name="Savage R."/>
            <person name="Osoegawa K."/>
            <person name="de Jong P."/>
            <person name="Grimwood J."/>
            <person name="Chapman J.A."/>
            <person name="Shapiro H."/>
            <person name="Aerts A."/>
            <person name="Otillar R.P."/>
            <person name="Terry A.Y."/>
            <person name="Boore J.L."/>
            <person name="Grigoriev I.V."/>
            <person name="Lindberg D.R."/>
            <person name="Seaver E.C."/>
            <person name="Weisblat D.A."/>
            <person name="Putnam N.H."/>
            <person name="Rokhsar D.S."/>
        </authorList>
    </citation>
    <scope>NUCLEOTIDE SEQUENCE</scope>
    <source>
        <strain evidence="15 17">I ESC-2004</strain>
    </source>
</reference>
<dbReference type="SUPFAM" id="SSF56112">
    <property type="entry name" value="Protein kinase-like (PK-like)"/>
    <property type="match status" value="1"/>
</dbReference>
<dbReference type="Pfam" id="PF07714">
    <property type="entry name" value="PK_Tyr_Ser-Thr"/>
    <property type="match status" value="1"/>
</dbReference>
<dbReference type="CDD" id="cd07302">
    <property type="entry name" value="CHD"/>
    <property type="match status" value="1"/>
</dbReference>
<keyword evidence="6" id="KW-1133">Transmembrane helix</keyword>
<evidence type="ECO:0000313" key="15">
    <source>
        <dbReference type="EMBL" id="ELU18379.1"/>
    </source>
</evidence>
<evidence type="ECO:0000256" key="7">
    <source>
        <dbReference type="ARBA" id="ARBA00023136"/>
    </source>
</evidence>
<dbReference type="PANTHER" id="PTHR11920">
    <property type="entry name" value="GUANYLYL CYCLASE"/>
    <property type="match status" value="1"/>
</dbReference>
<evidence type="ECO:0000256" key="12">
    <source>
        <dbReference type="SAM" id="MobiDB-lite"/>
    </source>
</evidence>
<dbReference type="EMBL" id="KB291945">
    <property type="protein sequence ID" value="ELU18379.1"/>
    <property type="molecule type" value="Genomic_DNA"/>
</dbReference>
<keyword evidence="9 11" id="KW-0141">cGMP biosynthesis</keyword>
<dbReference type="Pfam" id="PF00211">
    <property type="entry name" value="Guanylate_cyc"/>
    <property type="match status" value="1"/>
</dbReference>
<protein>
    <recommendedName>
        <fullName evidence="2 11">Guanylate cyclase</fullName>
        <ecNumber evidence="2 11">4.6.1.2</ecNumber>
    </recommendedName>
</protein>
<dbReference type="SUPFAM" id="SSF55073">
    <property type="entry name" value="Nucleotide cyclase"/>
    <property type="match status" value="1"/>
</dbReference>
<proteinExistence type="inferred from homology"/>
<dbReference type="GO" id="GO:0005524">
    <property type="term" value="F:ATP binding"/>
    <property type="evidence" value="ECO:0007669"/>
    <property type="project" value="InterPro"/>
</dbReference>
<comment type="subcellular location">
    <subcellularLocation>
        <location evidence="1">Membrane</location>
        <topology evidence="1">Single-pass type I membrane protein</topology>
    </subcellularLocation>
</comment>
<keyword evidence="17" id="KW-1185">Reference proteome</keyword>
<dbReference type="Proteomes" id="UP000014760">
    <property type="component" value="Unassembled WGS sequence"/>
</dbReference>
<feature type="domain" description="Guanylate cyclase" evidence="14">
    <location>
        <begin position="271"/>
        <end position="401"/>
    </location>
</feature>
<dbReference type="InterPro" id="IPR000719">
    <property type="entry name" value="Prot_kinase_dom"/>
</dbReference>
<feature type="region of interest" description="Disordered" evidence="12">
    <location>
        <begin position="483"/>
        <end position="505"/>
    </location>
</feature>
<dbReference type="InterPro" id="IPR011645">
    <property type="entry name" value="HNOB_dom_associated"/>
</dbReference>
<dbReference type="STRING" id="283909.R7VID6"/>
<dbReference type="GO" id="GO:0004016">
    <property type="term" value="F:adenylate cyclase activity"/>
    <property type="evidence" value="ECO:0007669"/>
    <property type="project" value="TreeGrafter"/>
</dbReference>